<gene>
    <name evidence="2" type="ORF">PACTADRAFT_74187</name>
</gene>
<feature type="domain" description="Metallo-beta-lactamase" evidence="1">
    <location>
        <begin position="158"/>
        <end position="360"/>
    </location>
</feature>
<dbReference type="OrthoDB" id="332863at2759"/>
<dbReference type="GO" id="GO:0070292">
    <property type="term" value="P:N-acylphosphatidylethanolamine metabolic process"/>
    <property type="evidence" value="ECO:0007669"/>
    <property type="project" value="EnsemblFungi"/>
</dbReference>
<dbReference type="GO" id="GO:0070290">
    <property type="term" value="F:N-acylphosphatidylethanolamine-specific phospholipase D activity"/>
    <property type="evidence" value="ECO:0007669"/>
    <property type="project" value="InterPro"/>
</dbReference>
<dbReference type="PANTHER" id="PTHR15032:SF4">
    <property type="entry name" value="N-ACYL-PHOSPHATIDYLETHANOLAMINE-HYDROLYZING PHOSPHOLIPASE D"/>
    <property type="match status" value="1"/>
</dbReference>
<dbReference type="GO" id="GO:0008270">
    <property type="term" value="F:zinc ion binding"/>
    <property type="evidence" value="ECO:0007669"/>
    <property type="project" value="InterPro"/>
</dbReference>
<dbReference type="EMBL" id="KV454012">
    <property type="protein sequence ID" value="ODV96541.1"/>
    <property type="molecule type" value="Genomic_DNA"/>
</dbReference>
<evidence type="ECO:0000259" key="1">
    <source>
        <dbReference type="Pfam" id="PF12706"/>
    </source>
</evidence>
<dbReference type="AlphaFoldDB" id="A0A1E4TXU6"/>
<accession>A0A1E4TXU6</accession>
<dbReference type="PANTHER" id="PTHR15032">
    <property type="entry name" value="N-ACYL-PHOSPHATIDYLETHANOLAMINE-HYDROLYZING PHOSPHOLIPASE D"/>
    <property type="match status" value="1"/>
</dbReference>
<dbReference type="PIRSF" id="PIRSF038896">
    <property type="entry name" value="NAPE-PLD"/>
    <property type="match status" value="1"/>
</dbReference>
<dbReference type="Gene3D" id="3.60.15.10">
    <property type="entry name" value="Ribonuclease Z/Hydroxyacylglutathione hydrolase-like"/>
    <property type="match status" value="1"/>
</dbReference>
<dbReference type="Pfam" id="PF12706">
    <property type="entry name" value="Lactamase_B_2"/>
    <property type="match status" value="1"/>
</dbReference>
<dbReference type="GO" id="GO:0070291">
    <property type="term" value="P:N-acylethanolamine metabolic process"/>
    <property type="evidence" value="ECO:0007669"/>
    <property type="project" value="EnsemblFungi"/>
</dbReference>
<keyword evidence="3" id="KW-1185">Reference proteome</keyword>
<dbReference type="InterPro" id="IPR024884">
    <property type="entry name" value="NAPE-PLD"/>
</dbReference>
<dbReference type="Proteomes" id="UP000094236">
    <property type="component" value="Unassembled WGS sequence"/>
</dbReference>
<evidence type="ECO:0000313" key="3">
    <source>
        <dbReference type="Proteomes" id="UP000094236"/>
    </source>
</evidence>
<name>A0A1E4TXU6_PACTA</name>
<dbReference type="InterPro" id="IPR001279">
    <property type="entry name" value="Metallo-B-lactamas"/>
</dbReference>
<organism evidence="2 3">
    <name type="scientific">Pachysolen tannophilus NRRL Y-2460</name>
    <dbReference type="NCBI Taxonomy" id="669874"/>
    <lineage>
        <taxon>Eukaryota</taxon>
        <taxon>Fungi</taxon>
        <taxon>Dikarya</taxon>
        <taxon>Ascomycota</taxon>
        <taxon>Saccharomycotina</taxon>
        <taxon>Pichiomycetes</taxon>
        <taxon>Pachysolenaceae</taxon>
        <taxon>Pachysolen</taxon>
    </lineage>
</organism>
<dbReference type="InterPro" id="IPR036866">
    <property type="entry name" value="RibonucZ/Hydroxyglut_hydro"/>
</dbReference>
<protein>
    <recommendedName>
        <fullName evidence="1">Metallo-beta-lactamase domain-containing protein</fullName>
    </recommendedName>
</protein>
<evidence type="ECO:0000313" key="2">
    <source>
        <dbReference type="EMBL" id="ODV96541.1"/>
    </source>
</evidence>
<proteinExistence type="predicted"/>
<dbReference type="STRING" id="669874.A0A1E4TXU6"/>
<dbReference type="SUPFAM" id="SSF56281">
    <property type="entry name" value="Metallo-hydrolase/oxidoreductase"/>
    <property type="match status" value="1"/>
</dbReference>
<reference evidence="3" key="1">
    <citation type="submission" date="2016-05" db="EMBL/GenBank/DDBJ databases">
        <title>Comparative genomics of biotechnologically important yeasts.</title>
        <authorList>
            <consortium name="DOE Joint Genome Institute"/>
            <person name="Riley R."/>
            <person name="Haridas S."/>
            <person name="Wolfe K.H."/>
            <person name="Lopes M.R."/>
            <person name="Hittinger C.T."/>
            <person name="Goker M."/>
            <person name="Salamov A."/>
            <person name="Wisecaver J."/>
            <person name="Long T.M."/>
            <person name="Aerts A.L."/>
            <person name="Barry K."/>
            <person name="Choi C."/>
            <person name="Clum A."/>
            <person name="Coughlan A.Y."/>
            <person name="Deshpande S."/>
            <person name="Douglass A.P."/>
            <person name="Hanson S.J."/>
            <person name="Klenk H.-P."/>
            <person name="Labutti K."/>
            <person name="Lapidus A."/>
            <person name="Lindquist E."/>
            <person name="Lipzen A."/>
            <person name="Meier-Kolthoff J.P."/>
            <person name="Ohm R.A."/>
            <person name="Otillar R.P."/>
            <person name="Pangilinan J."/>
            <person name="Peng Y."/>
            <person name="Rokas A."/>
            <person name="Rosa C.A."/>
            <person name="Scheuner C."/>
            <person name="Sibirny A.A."/>
            <person name="Slot J.C."/>
            <person name="Stielow J.B."/>
            <person name="Sun H."/>
            <person name="Kurtzman C.P."/>
            <person name="Blackwell M."/>
            <person name="Grigoriev I.V."/>
            <person name="Jeffries T.W."/>
        </authorList>
    </citation>
    <scope>NUCLEOTIDE SEQUENCE [LARGE SCALE GENOMIC DNA]</scope>
    <source>
        <strain evidence="3">NRRL Y-2460</strain>
    </source>
</reference>
<sequence>MGMVIPLKAKLGLGIIVGYATYTAYISIRTNLEINRRSKLFGAKAERKSNVPLKFEVLNIGGRFENPFPEYRAQSLFEFVLSRILELFEGRSRGKLPKSNEVLRELLPVYKPNFQLLFNNSDSKESEFIKNLPPLCDRLTFTWLGQSCSYFQLSNISFLTDPIFEDYIINKTIGPKRITPSPCKLNELPVPDFVMVSHNHPDHLEEASIKEIGNKSTWIVPLGLKKYLARRGIYKTLEMSWWERQPIDIKNNNNNDKYEIVCLPALHWSGRYVYDSNSSLWCSFLILKNGKSIFYHAGDTGYSKELFKEIYKIYGPTKFSMLPIGQYCPQWHQKSRHITPEEAVKIMDDMHSEKIVGVHWGTFILSSEWFLEPKVLFEKFARDLNKQDDILVPKFGETFCVDINSSSKNKEDIEIQK</sequence>
<dbReference type="GO" id="GO:0005743">
    <property type="term" value="C:mitochondrial inner membrane"/>
    <property type="evidence" value="ECO:0007669"/>
    <property type="project" value="EnsemblFungi"/>
</dbReference>